<dbReference type="SUPFAM" id="SSF46689">
    <property type="entry name" value="Homeodomain-like"/>
    <property type="match status" value="1"/>
</dbReference>
<evidence type="ECO:0000313" key="6">
    <source>
        <dbReference type="Proteomes" id="UP000471648"/>
    </source>
</evidence>
<feature type="compositionally biased region" description="Basic and acidic residues" evidence="3">
    <location>
        <begin position="12"/>
        <end position="23"/>
    </location>
</feature>
<evidence type="ECO:0000256" key="3">
    <source>
        <dbReference type="SAM" id="MobiDB-lite"/>
    </source>
</evidence>
<dbReference type="PANTHER" id="PTHR30055:SF231">
    <property type="entry name" value="TRANSCRIPTIONAL REGULATORY PROTEIN (PROBABLY DEOR-FAMILY)-RELATED"/>
    <property type="match status" value="1"/>
</dbReference>
<organism evidence="5 6">
    <name type="scientific">Streptomyces microflavus</name>
    <name type="common">Streptomyces lipmanii</name>
    <dbReference type="NCBI Taxonomy" id="1919"/>
    <lineage>
        <taxon>Bacteria</taxon>
        <taxon>Bacillati</taxon>
        <taxon>Actinomycetota</taxon>
        <taxon>Actinomycetes</taxon>
        <taxon>Kitasatosporales</taxon>
        <taxon>Streptomycetaceae</taxon>
        <taxon>Streptomyces</taxon>
    </lineage>
</organism>
<dbReference type="InterPro" id="IPR050109">
    <property type="entry name" value="HTH-type_TetR-like_transc_reg"/>
</dbReference>
<name>A0A6N9V0Y4_STRMI</name>
<protein>
    <submittedName>
        <fullName evidence="5">TetR family transcriptional regulator</fullName>
    </submittedName>
</protein>
<evidence type="ECO:0000256" key="2">
    <source>
        <dbReference type="PROSITE-ProRule" id="PRU00335"/>
    </source>
</evidence>
<dbReference type="Proteomes" id="UP000471648">
    <property type="component" value="Unassembled WGS sequence"/>
</dbReference>
<dbReference type="Gene3D" id="1.10.357.10">
    <property type="entry name" value="Tetracycline Repressor, domain 2"/>
    <property type="match status" value="1"/>
</dbReference>
<dbReference type="GO" id="GO:0000976">
    <property type="term" value="F:transcription cis-regulatory region binding"/>
    <property type="evidence" value="ECO:0007669"/>
    <property type="project" value="TreeGrafter"/>
</dbReference>
<proteinExistence type="predicted"/>
<feature type="domain" description="HTH tetR-type" evidence="4">
    <location>
        <begin position="20"/>
        <end position="80"/>
    </location>
</feature>
<gene>
    <name evidence="5" type="ORF">G3I39_03490</name>
</gene>
<feature type="compositionally biased region" description="Gly residues" evidence="3">
    <location>
        <begin position="1"/>
        <end position="11"/>
    </location>
</feature>
<feature type="DNA-binding region" description="H-T-H motif" evidence="2">
    <location>
        <begin position="43"/>
        <end position="62"/>
    </location>
</feature>
<comment type="caution">
    <text evidence="5">The sequence shown here is derived from an EMBL/GenBank/DDBJ whole genome shotgun (WGS) entry which is preliminary data.</text>
</comment>
<feature type="region of interest" description="Disordered" evidence="3">
    <location>
        <begin position="1"/>
        <end position="23"/>
    </location>
</feature>
<feature type="non-terminal residue" evidence="5">
    <location>
        <position position="81"/>
    </location>
</feature>
<dbReference type="PROSITE" id="PS50977">
    <property type="entry name" value="HTH_TETR_2"/>
    <property type="match status" value="1"/>
</dbReference>
<evidence type="ECO:0000256" key="1">
    <source>
        <dbReference type="ARBA" id="ARBA00023125"/>
    </source>
</evidence>
<dbReference type="PANTHER" id="PTHR30055">
    <property type="entry name" value="HTH-TYPE TRANSCRIPTIONAL REGULATOR RUTR"/>
    <property type="match status" value="1"/>
</dbReference>
<sequence length="81" mass="8490">MPTDPGPGGAETDGRRARGAETRRHLLDATVRVIERDGVTGVTHRAVAAEAGVTKSVASYHYPAVDDLLTAALRDSSDAYA</sequence>
<evidence type="ECO:0000259" key="4">
    <source>
        <dbReference type="PROSITE" id="PS50977"/>
    </source>
</evidence>
<dbReference type="RefSeq" id="WP_164356186.1">
    <property type="nucleotide sequence ID" value="NZ_JAAGME010000175.1"/>
</dbReference>
<dbReference type="InterPro" id="IPR009057">
    <property type="entry name" value="Homeodomain-like_sf"/>
</dbReference>
<dbReference type="EMBL" id="JAAGME010000175">
    <property type="protein sequence ID" value="NEB66137.1"/>
    <property type="molecule type" value="Genomic_DNA"/>
</dbReference>
<keyword evidence="1 2" id="KW-0238">DNA-binding</keyword>
<dbReference type="GO" id="GO:0003700">
    <property type="term" value="F:DNA-binding transcription factor activity"/>
    <property type="evidence" value="ECO:0007669"/>
    <property type="project" value="TreeGrafter"/>
</dbReference>
<dbReference type="AlphaFoldDB" id="A0A6N9V0Y4"/>
<accession>A0A6N9V0Y4</accession>
<reference evidence="5 6" key="1">
    <citation type="submission" date="2020-01" db="EMBL/GenBank/DDBJ databases">
        <title>Insect and environment-associated Actinomycetes.</title>
        <authorList>
            <person name="Currrie C."/>
            <person name="Chevrette M."/>
            <person name="Carlson C."/>
            <person name="Stubbendieck R."/>
            <person name="Wendt-Pienkowski E."/>
        </authorList>
    </citation>
    <scope>NUCLEOTIDE SEQUENCE [LARGE SCALE GENOMIC DNA]</scope>
    <source>
        <strain evidence="5 6">SID14438</strain>
    </source>
</reference>
<evidence type="ECO:0000313" key="5">
    <source>
        <dbReference type="EMBL" id="NEB66137.1"/>
    </source>
</evidence>
<dbReference type="InterPro" id="IPR001647">
    <property type="entry name" value="HTH_TetR"/>
</dbReference>
<dbReference type="Pfam" id="PF00440">
    <property type="entry name" value="TetR_N"/>
    <property type="match status" value="1"/>
</dbReference>